<evidence type="ECO:0000313" key="4">
    <source>
        <dbReference type="Proteomes" id="UP000251993"/>
    </source>
</evidence>
<dbReference type="Proteomes" id="UP000251993">
    <property type="component" value="Plasmid unnamed2"/>
</dbReference>
<dbReference type="RefSeq" id="WP_114070604.1">
    <property type="nucleotide sequence ID" value="NZ_CP030852.1"/>
</dbReference>
<evidence type="ECO:0000259" key="2">
    <source>
        <dbReference type="Pfam" id="PF14293"/>
    </source>
</evidence>
<sequence length="160" mass="18322">MSGLIIKEKEGNALGGKLLLIIAILLLIFHFLWFCHVIIAESLPIRGFIYTFLTKLHRQFKLFNTSILSKIMIYFLIFLNLLGLKGKIVPNVKRQKIMADAPLWTALFMGSIFLLYLKEAFTPILIDTFYIIVTLVGSLLLVKPGQHMSRLLLPNLKMIF</sequence>
<keyword evidence="4" id="KW-1185">Reference proteome</keyword>
<keyword evidence="3" id="KW-0614">Plasmid</keyword>
<feature type="transmembrane region" description="Helical" evidence="1">
    <location>
        <begin position="123"/>
        <end position="142"/>
    </location>
</feature>
<keyword evidence="1" id="KW-0812">Transmembrane</keyword>
<gene>
    <name evidence="3" type="ORF">DR864_28790</name>
</gene>
<geneLocation type="plasmid" evidence="3 4">
    <name>unnamed2</name>
</geneLocation>
<keyword evidence="1" id="KW-0472">Membrane</keyword>
<name>A0A344TT93_9BACT</name>
<dbReference type="InterPro" id="IPR025988">
    <property type="entry name" value="YWFCY_dom"/>
</dbReference>
<organism evidence="3 4">
    <name type="scientific">Runella rosea</name>
    <dbReference type="NCBI Taxonomy" id="2259595"/>
    <lineage>
        <taxon>Bacteria</taxon>
        <taxon>Pseudomonadati</taxon>
        <taxon>Bacteroidota</taxon>
        <taxon>Cytophagia</taxon>
        <taxon>Cytophagales</taxon>
        <taxon>Spirosomataceae</taxon>
        <taxon>Runella</taxon>
    </lineage>
</organism>
<dbReference type="AlphaFoldDB" id="A0A344TT93"/>
<reference evidence="3 4" key="1">
    <citation type="submission" date="2018-07" db="EMBL/GenBank/DDBJ databases">
        <title>Genome sequencing of Runella.</title>
        <authorList>
            <person name="Baek M.-G."/>
            <person name="Yi H."/>
        </authorList>
    </citation>
    <scope>NUCLEOTIDE SEQUENCE [LARGE SCALE GENOMIC DNA]</scope>
    <source>
        <strain evidence="3 4">HYN0085</strain>
        <plasmid evidence="3 4">unnamed2</plasmid>
    </source>
</reference>
<feature type="transmembrane region" description="Helical" evidence="1">
    <location>
        <begin position="18"/>
        <end position="40"/>
    </location>
</feature>
<proteinExistence type="predicted"/>
<dbReference type="OrthoDB" id="102453at2"/>
<dbReference type="EMBL" id="CP030852">
    <property type="protein sequence ID" value="AXE21864.1"/>
    <property type="molecule type" value="Genomic_DNA"/>
</dbReference>
<dbReference type="KEGG" id="run:DR864_28790"/>
<evidence type="ECO:0000256" key="1">
    <source>
        <dbReference type="SAM" id="Phobius"/>
    </source>
</evidence>
<feature type="transmembrane region" description="Helical" evidence="1">
    <location>
        <begin position="97"/>
        <end position="117"/>
    </location>
</feature>
<evidence type="ECO:0000313" key="3">
    <source>
        <dbReference type="EMBL" id="AXE21864.1"/>
    </source>
</evidence>
<feature type="domain" description="YWFCY" evidence="2">
    <location>
        <begin position="19"/>
        <end position="152"/>
    </location>
</feature>
<protein>
    <recommendedName>
        <fullName evidence="2">YWFCY domain-containing protein</fullName>
    </recommendedName>
</protein>
<feature type="transmembrane region" description="Helical" evidence="1">
    <location>
        <begin position="60"/>
        <end position="85"/>
    </location>
</feature>
<accession>A0A344TT93</accession>
<dbReference type="Pfam" id="PF14293">
    <property type="entry name" value="YWFCY"/>
    <property type="match status" value="1"/>
</dbReference>
<keyword evidence="1" id="KW-1133">Transmembrane helix</keyword>